<keyword evidence="4" id="KW-1133">Transmembrane helix</keyword>
<feature type="compositionally biased region" description="Acidic residues" evidence="7">
    <location>
        <begin position="238"/>
        <end position="256"/>
    </location>
</feature>
<keyword evidence="6" id="KW-0472">Membrane</keyword>
<dbReference type="SMART" id="SM00248">
    <property type="entry name" value="ANK"/>
    <property type="match status" value="3"/>
</dbReference>
<dbReference type="OrthoDB" id="20872at2759"/>
<protein>
    <recommendedName>
        <fullName evidence="8">PGG domain-containing protein</fullName>
    </recommendedName>
</protein>
<dbReference type="Gene3D" id="1.25.40.20">
    <property type="entry name" value="Ankyrin repeat-containing domain"/>
    <property type="match status" value="1"/>
</dbReference>
<sequence length="396" mass="44667">MDITKMLLNLDRFLALKHNRDGYTPVHLAVIFGCVGVVEEFMSRIPLSFQLSTLKEGDTVFHLAAKFDQYEIFMLLSHEFSHASKLLDRPNGSGDTVLHVAVSRGNYQLAQSILYIRNWVGSINSKNNSGQTVLDILNHVEQYSPETYDLIDLIKRAGGKTSEELIIHPAEIAIHFPAEESEQSRATEHLPAPVIQSNKKPGEVDHDQINDDLSQDNATEHLPPAPTQSRVEEKEKPEEADDRNDDSAESSQDDESSSLKTITSSHREKYSSDPKPNANKHRKRPKNNIAGEADMRRRSIVQREKLIEMHNFRQELEMYKEALQNIRNTITLVAILVATVSYAAGVNPPGGVYQEGPYRGISIAGQCGWQWLSWLQLMSQLHGSRFRMIIKRDGCS</sequence>
<comment type="caution">
    <text evidence="9">The sequence shown here is derived from an EMBL/GenBank/DDBJ whole genome shotgun (WGS) entry which is preliminary data.</text>
</comment>
<evidence type="ECO:0000256" key="6">
    <source>
        <dbReference type="ARBA" id="ARBA00023136"/>
    </source>
</evidence>
<dbReference type="STRING" id="210143.A0A1R3G7E6"/>
<dbReference type="EMBL" id="AWWV01015046">
    <property type="protein sequence ID" value="OMO54018.1"/>
    <property type="molecule type" value="Genomic_DNA"/>
</dbReference>
<evidence type="ECO:0000256" key="1">
    <source>
        <dbReference type="ARBA" id="ARBA00004141"/>
    </source>
</evidence>
<dbReference type="InterPro" id="IPR026961">
    <property type="entry name" value="PGG_dom"/>
</dbReference>
<evidence type="ECO:0000256" key="3">
    <source>
        <dbReference type="ARBA" id="ARBA00022737"/>
    </source>
</evidence>
<gene>
    <name evidence="9" type="ORF">CCACVL1_28134</name>
</gene>
<organism evidence="9 10">
    <name type="scientific">Corchorus capsularis</name>
    <name type="common">Jute</name>
    <dbReference type="NCBI Taxonomy" id="210143"/>
    <lineage>
        <taxon>Eukaryota</taxon>
        <taxon>Viridiplantae</taxon>
        <taxon>Streptophyta</taxon>
        <taxon>Embryophyta</taxon>
        <taxon>Tracheophyta</taxon>
        <taxon>Spermatophyta</taxon>
        <taxon>Magnoliopsida</taxon>
        <taxon>eudicotyledons</taxon>
        <taxon>Gunneridae</taxon>
        <taxon>Pentapetalae</taxon>
        <taxon>rosids</taxon>
        <taxon>malvids</taxon>
        <taxon>Malvales</taxon>
        <taxon>Malvaceae</taxon>
        <taxon>Grewioideae</taxon>
        <taxon>Apeibeae</taxon>
        <taxon>Corchorus</taxon>
    </lineage>
</organism>
<evidence type="ECO:0000256" key="2">
    <source>
        <dbReference type="ARBA" id="ARBA00022692"/>
    </source>
</evidence>
<feature type="domain" description="PGG" evidence="8">
    <location>
        <begin position="321"/>
        <end position="363"/>
    </location>
</feature>
<evidence type="ECO:0000256" key="5">
    <source>
        <dbReference type="ARBA" id="ARBA00023043"/>
    </source>
</evidence>
<dbReference type="Gramene" id="OMO54018">
    <property type="protein sequence ID" value="OMO54018"/>
    <property type="gene ID" value="CCACVL1_28134"/>
</dbReference>
<name>A0A1R3G7E6_COCAP</name>
<reference evidence="9 10" key="1">
    <citation type="submission" date="2013-09" db="EMBL/GenBank/DDBJ databases">
        <title>Corchorus capsularis genome sequencing.</title>
        <authorList>
            <person name="Alam M."/>
            <person name="Haque M.S."/>
            <person name="Islam M.S."/>
            <person name="Emdad E.M."/>
            <person name="Islam M.M."/>
            <person name="Ahmed B."/>
            <person name="Halim A."/>
            <person name="Hossen Q.M.M."/>
            <person name="Hossain M.Z."/>
            <person name="Ahmed R."/>
            <person name="Khan M.M."/>
            <person name="Islam R."/>
            <person name="Rashid M.M."/>
            <person name="Khan S.A."/>
            <person name="Rahman M.S."/>
            <person name="Alam M."/>
        </authorList>
    </citation>
    <scope>NUCLEOTIDE SEQUENCE [LARGE SCALE GENOMIC DNA]</scope>
    <source>
        <strain evidence="10">cv. CVL-1</strain>
        <tissue evidence="9">Whole seedling</tissue>
    </source>
</reference>
<dbReference type="InterPro" id="IPR036770">
    <property type="entry name" value="Ankyrin_rpt-contain_sf"/>
</dbReference>
<evidence type="ECO:0000256" key="7">
    <source>
        <dbReference type="SAM" id="MobiDB-lite"/>
    </source>
</evidence>
<dbReference type="Pfam" id="PF13962">
    <property type="entry name" value="PGG"/>
    <property type="match status" value="1"/>
</dbReference>
<dbReference type="SUPFAM" id="SSF48403">
    <property type="entry name" value="Ankyrin repeat"/>
    <property type="match status" value="1"/>
</dbReference>
<proteinExistence type="predicted"/>
<evidence type="ECO:0000256" key="4">
    <source>
        <dbReference type="ARBA" id="ARBA00022989"/>
    </source>
</evidence>
<keyword evidence="2" id="KW-0812">Transmembrane</keyword>
<accession>A0A1R3G7E6</accession>
<dbReference type="GO" id="GO:0005886">
    <property type="term" value="C:plasma membrane"/>
    <property type="evidence" value="ECO:0007669"/>
    <property type="project" value="TreeGrafter"/>
</dbReference>
<evidence type="ECO:0000313" key="10">
    <source>
        <dbReference type="Proteomes" id="UP000188268"/>
    </source>
</evidence>
<dbReference type="PANTHER" id="PTHR24186:SF38">
    <property type="entry name" value="ANKYRIN REPEAT FAMILY PROTEIN"/>
    <property type="match status" value="1"/>
</dbReference>
<keyword evidence="5" id="KW-0040">ANK repeat</keyword>
<feature type="region of interest" description="Disordered" evidence="7">
    <location>
        <begin position="180"/>
        <end position="296"/>
    </location>
</feature>
<comment type="subcellular location">
    <subcellularLocation>
        <location evidence="1">Membrane</location>
        <topology evidence="1">Multi-pass membrane protein</topology>
    </subcellularLocation>
</comment>
<dbReference type="AlphaFoldDB" id="A0A1R3G7E6"/>
<keyword evidence="10" id="KW-1185">Reference proteome</keyword>
<dbReference type="PANTHER" id="PTHR24186">
    <property type="entry name" value="PROTEIN PHOSPHATASE 1 REGULATORY SUBUNIT"/>
    <property type="match status" value="1"/>
</dbReference>
<keyword evidence="3" id="KW-0677">Repeat</keyword>
<evidence type="ECO:0000259" key="8">
    <source>
        <dbReference type="Pfam" id="PF13962"/>
    </source>
</evidence>
<evidence type="ECO:0000313" key="9">
    <source>
        <dbReference type="EMBL" id="OMO54018.1"/>
    </source>
</evidence>
<dbReference type="Proteomes" id="UP000188268">
    <property type="component" value="Unassembled WGS sequence"/>
</dbReference>
<dbReference type="InterPro" id="IPR002110">
    <property type="entry name" value="Ankyrin_rpt"/>
</dbReference>
<feature type="compositionally biased region" description="Basic and acidic residues" evidence="7">
    <location>
        <begin position="200"/>
        <end position="209"/>
    </location>
</feature>
<dbReference type="PROSITE" id="PS51257">
    <property type="entry name" value="PROKAR_LIPOPROTEIN"/>
    <property type="match status" value="1"/>
</dbReference>